<proteinExistence type="inferred from homology"/>
<keyword evidence="8" id="KW-1185">Reference proteome</keyword>
<gene>
    <name evidence="7" type="ORF">MIMGU_mgv1a019353mg</name>
</gene>
<dbReference type="AlphaFoldDB" id="A0A022QAW4"/>
<dbReference type="InterPro" id="IPR016706">
    <property type="entry name" value="Cleav_polyA_spec_factor_su5"/>
</dbReference>
<protein>
    <recommendedName>
        <fullName evidence="6">Pre-mRNA cleavage factor Im 25 kDa subunit</fullName>
    </recommendedName>
</protein>
<comment type="function">
    <text evidence="5">Component of the cleavage factor Im (CFIm) complex that plays a key role in pre-mRNA 3'-processing. Involved in association with CPSF6 or CPSF7 in pre-MRNA 3'-end poly(A) site cleavage and poly(A) addition. NUDT21/CPSF5 binds to cleavage and polyadenylation RNA substrates. The homodimer mediates simultaneous sequence-specific recognition of two 5'-UGUA-3' elements within the pre-mRNA. Binds to, but does not hydrolyze mono- and di-adenosine nucleotides. May have a role in mRNA export.</text>
</comment>
<comment type="subunit">
    <text evidence="6">Homodimer. Component of the cleavage factor Im (CFIm) complex.</text>
</comment>
<dbReference type="EMBL" id="KI632098">
    <property type="protein sequence ID" value="EYU25086.1"/>
    <property type="molecule type" value="Genomic_DNA"/>
</dbReference>
<sequence>MAPSPVVRTYPLSSYSFDTKMEKHKSIINPITRLDSIYKTEGIRRIVEGILLVHEHNHPYILLLKVGTAFYKLPGGKLEAGESEINGLKRKLSSKLGPDPPSPQPDWQIGECVGVWWRTNFETSAVYPYCPPHRTKPRECRKQFVVQLPEREYFVVPKNLQLVSVPFYQLYDNAQKFGHVIASIPEQLSRFQFNTIDE</sequence>
<dbReference type="GO" id="GO:0005849">
    <property type="term" value="C:mRNA cleavage factor complex"/>
    <property type="evidence" value="ECO:0000318"/>
    <property type="project" value="GO_Central"/>
</dbReference>
<evidence type="ECO:0000313" key="8">
    <source>
        <dbReference type="Proteomes" id="UP000030748"/>
    </source>
</evidence>
<dbReference type="Gene3D" id="3.90.79.10">
    <property type="entry name" value="Nucleoside Triphosphate Pyrophosphohydrolase"/>
    <property type="match status" value="1"/>
</dbReference>
<organism evidence="7 8">
    <name type="scientific">Erythranthe guttata</name>
    <name type="common">Yellow monkey flower</name>
    <name type="synonym">Mimulus guttatus</name>
    <dbReference type="NCBI Taxonomy" id="4155"/>
    <lineage>
        <taxon>Eukaryota</taxon>
        <taxon>Viridiplantae</taxon>
        <taxon>Streptophyta</taxon>
        <taxon>Embryophyta</taxon>
        <taxon>Tracheophyta</taxon>
        <taxon>Spermatophyta</taxon>
        <taxon>Magnoliopsida</taxon>
        <taxon>eudicotyledons</taxon>
        <taxon>Gunneridae</taxon>
        <taxon>Pentapetalae</taxon>
        <taxon>asterids</taxon>
        <taxon>lamiids</taxon>
        <taxon>Lamiales</taxon>
        <taxon>Phrymaceae</taxon>
        <taxon>Erythranthe</taxon>
    </lineage>
</organism>
<dbReference type="CDD" id="cd18871">
    <property type="entry name" value="NUDIX_Cfim25_Nudt21"/>
    <property type="match status" value="1"/>
</dbReference>
<dbReference type="InterPro" id="IPR015797">
    <property type="entry name" value="NUDIX_hydrolase-like_dom_sf"/>
</dbReference>
<comment type="subcellular location">
    <subcellularLocation>
        <location evidence="6">Nucleus</location>
    </subcellularLocation>
    <text evidence="6">In punctate subnuclear structures localized adjacent to nuclear speckles, called paraspeckles.</text>
</comment>
<evidence type="ECO:0000256" key="3">
    <source>
        <dbReference type="ARBA" id="ARBA00022884"/>
    </source>
</evidence>
<evidence type="ECO:0000256" key="6">
    <source>
        <dbReference type="PIRNR" id="PIRNR017888"/>
    </source>
</evidence>
<keyword evidence="4 6" id="KW-0539">Nucleus</keyword>
<reference evidence="7" key="1">
    <citation type="journal article" date="2013" name="Proc. Natl. Acad. Sci. U.S.A.">
        <title>Fine-scale variation in meiotic recombination in Mimulus inferred from population shotgun sequencing.</title>
        <authorList>
            <person name="Hellsten U."/>
            <person name="Wright K.M."/>
            <person name="Jenkins J."/>
            <person name="Shu S."/>
            <person name="Yuan Y."/>
            <person name="Wessler S.R."/>
            <person name="Schmutz J."/>
            <person name="Willis J.H."/>
            <person name="Rokhsar D.S."/>
        </authorList>
    </citation>
    <scope>NUCLEOTIDE SEQUENCE [LARGE SCALE GENOMIC DNA]</scope>
</reference>
<dbReference type="GO" id="GO:0031124">
    <property type="term" value="P:mRNA 3'-end processing"/>
    <property type="evidence" value="ECO:0007669"/>
    <property type="project" value="InterPro"/>
</dbReference>
<dbReference type="PhylomeDB" id="A0A022QAW4"/>
<evidence type="ECO:0000256" key="5">
    <source>
        <dbReference type="ARBA" id="ARBA00054854"/>
    </source>
</evidence>
<dbReference type="Proteomes" id="UP000030748">
    <property type="component" value="Unassembled WGS sequence"/>
</dbReference>
<name>A0A022QAW4_ERYGU</name>
<dbReference type="Pfam" id="PF13869">
    <property type="entry name" value="NUDIX_2"/>
    <property type="match status" value="1"/>
</dbReference>
<dbReference type="STRING" id="4155.A0A022QAW4"/>
<evidence type="ECO:0000256" key="4">
    <source>
        <dbReference type="ARBA" id="ARBA00023242"/>
    </source>
</evidence>
<evidence type="ECO:0000256" key="2">
    <source>
        <dbReference type="ARBA" id="ARBA00022664"/>
    </source>
</evidence>
<comment type="similarity">
    <text evidence="1 6">Belongs to the Nudix hydrolase family. CPSF5 subfamily.</text>
</comment>
<evidence type="ECO:0000313" key="7">
    <source>
        <dbReference type="EMBL" id="EYU25086.1"/>
    </source>
</evidence>
<accession>A0A022QAW4</accession>
<dbReference type="PANTHER" id="PTHR13047">
    <property type="entry name" value="PRE-MRNA CLEAVAGE FACTOR IM, 25KD SUBUNIT"/>
    <property type="match status" value="1"/>
</dbReference>
<keyword evidence="3 6" id="KW-0694">RNA-binding</keyword>
<dbReference type="eggNOG" id="KOG1689">
    <property type="taxonomic scope" value="Eukaryota"/>
</dbReference>
<dbReference type="GO" id="GO:0035925">
    <property type="term" value="F:mRNA 3'-UTR AU-rich region binding"/>
    <property type="evidence" value="ECO:0000318"/>
    <property type="project" value="GO_Central"/>
</dbReference>
<dbReference type="FunFam" id="3.90.79.10:FF:000020">
    <property type="entry name" value="Pre-mRNA cleavage factor Im subunit 2"/>
    <property type="match status" value="1"/>
</dbReference>
<evidence type="ECO:0000256" key="1">
    <source>
        <dbReference type="ARBA" id="ARBA00009710"/>
    </source>
</evidence>
<dbReference type="PIRSF" id="PIRSF017888">
    <property type="entry name" value="CPSF-25"/>
    <property type="match status" value="1"/>
</dbReference>
<dbReference type="GO" id="GO:0006397">
    <property type="term" value="P:mRNA processing"/>
    <property type="evidence" value="ECO:0000318"/>
    <property type="project" value="GO_Central"/>
</dbReference>
<keyword evidence="2 6" id="KW-0507">mRNA processing</keyword>
<dbReference type="SUPFAM" id="SSF55811">
    <property type="entry name" value="Nudix"/>
    <property type="match status" value="1"/>
</dbReference>